<dbReference type="InterPro" id="IPR036179">
    <property type="entry name" value="Ig-like_dom_sf"/>
</dbReference>
<sequence length="643" mass="67447">MWTPDGRDNTLELQCNVLNPRTGASSSISSIVDIRNPVSVQISPPNNVPTLNLTLDLLCHGAPPGGSSGPSQPSDPVVWYKDGQKMTPLDAWNVSISGPDTVFPGRLSEFTCLTSCTLNVDCAVRWTFRQGFPIGTYLSLNQNKLKWTPSNPGTFQNFTCVAENAAAGRSAEATKMVEVKGFLSTGAVEVRPSMNPAVVGASVTLSLSPSMALNSGSWAVGGSLILTWTGAQQAVFPNHTGRATVDVQTGALTLTSVTVADSGLYAVQSANPQLQAGASLSVYELISNVTLKANLTNLMEFSSSISLSCSVSSGSSLSFLWLNSSSEVTGSDRVQITDGNSTLTIINVTRYDQGPFRCRVINPVSNGTSAPVNVTINYGPDNMALTVNGQNTTSFSVGSNLTLLCSAQSGPEARLQWAFGGETLNTTGPLLELLSVSEKQSGSYSCLASNHRTNVNRNITTNIMIAKSPSSGSEQRAVDVGLLSLLLLVRVLSSLPATGSQQIYASRNPLAVGSSVTLFSQDNVTAGAWIFDNNFIVFIAPGMPISNVSLTASATDLVEFNDTAVLTCSVLMGTSLSYVWMKGSSEVAAGAGVQLSDGGATLTMVGVTRYDEGSYRCNVSNGVSDAISPPVHLNIYYGPSNTT</sequence>
<proteinExistence type="predicted"/>
<evidence type="ECO:0000259" key="5">
    <source>
        <dbReference type="PROSITE" id="PS50835"/>
    </source>
</evidence>
<protein>
    <submittedName>
        <fullName evidence="6">Carcinoembryonic antigen-related cell adhesion molecule 1</fullName>
    </submittedName>
</protein>
<dbReference type="SMART" id="SM00408">
    <property type="entry name" value="IGc2"/>
    <property type="match status" value="3"/>
</dbReference>
<dbReference type="Gene3D" id="2.60.40.10">
    <property type="entry name" value="Immunoglobulins"/>
    <property type="match status" value="4"/>
</dbReference>
<dbReference type="PANTHER" id="PTHR44337:SF20">
    <property type="entry name" value="CARCINOEMBRYONIC ANTIGEN-RELATED CELL ADHESION MOLECULE 5-RELATED"/>
    <property type="match status" value="1"/>
</dbReference>
<evidence type="ECO:0000256" key="1">
    <source>
        <dbReference type="ARBA" id="ARBA00022729"/>
    </source>
</evidence>
<evidence type="ECO:0000313" key="7">
    <source>
        <dbReference type="Proteomes" id="UP001228049"/>
    </source>
</evidence>
<dbReference type="SUPFAM" id="SSF48726">
    <property type="entry name" value="Immunoglobulin"/>
    <property type="match status" value="4"/>
</dbReference>
<gene>
    <name evidence="6" type="ORF">KUDE01_021623</name>
</gene>
<evidence type="ECO:0000313" key="6">
    <source>
        <dbReference type="EMBL" id="KAK1896175.1"/>
    </source>
</evidence>
<dbReference type="EMBL" id="JASDAP010000010">
    <property type="protein sequence ID" value="KAK1896175.1"/>
    <property type="molecule type" value="Genomic_DNA"/>
</dbReference>
<organism evidence="6 7">
    <name type="scientific">Dissostichus eleginoides</name>
    <name type="common">Patagonian toothfish</name>
    <name type="synonym">Dissostichus amissus</name>
    <dbReference type="NCBI Taxonomy" id="100907"/>
    <lineage>
        <taxon>Eukaryota</taxon>
        <taxon>Metazoa</taxon>
        <taxon>Chordata</taxon>
        <taxon>Craniata</taxon>
        <taxon>Vertebrata</taxon>
        <taxon>Euteleostomi</taxon>
        <taxon>Actinopterygii</taxon>
        <taxon>Neopterygii</taxon>
        <taxon>Teleostei</taxon>
        <taxon>Neoteleostei</taxon>
        <taxon>Acanthomorphata</taxon>
        <taxon>Eupercaria</taxon>
        <taxon>Perciformes</taxon>
        <taxon>Notothenioidei</taxon>
        <taxon>Nototheniidae</taxon>
        <taxon>Dissostichus</taxon>
    </lineage>
</organism>
<dbReference type="SMART" id="SM00409">
    <property type="entry name" value="IG"/>
    <property type="match status" value="5"/>
</dbReference>
<dbReference type="PANTHER" id="PTHR44337">
    <property type="entry name" value="CARCINOEMBRYONIC ANTIGEN-RELATED CELL ADHESION MOLECULE 8"/>
    <property type="match status" value="1"/>
</dbReference>
<name>A0AAD9C5X7_DISEL</name>
<keyword evidence="2" id="KW-1015">Disulfide bond</keyword>
<evidence type="ECO:0000256" key="2">
    <source>
        <dbReference type="ARBA" id="ARBA00023157"/>
    </source>
</evidence>
<reference evidence="6" key="1">
    <citation type="submission" date="2023-04" db="EMBL/GenBank/DDBJ databases">
        <title>Chromosome-level genome of Chaenocephalus aceratus.</title>
        <authorList>
            <person name="Park H."/>
        </authorList>
    </citation>
    <scope>NUCLEOTIDE SEQUENCE</scope>
    <source>
        <strain evidence="6">DE</strain>
        <tissue evidence="6">Muscle</tissue>
    </source>
</reference>
<evidence type="ECO:0000256" key="4">
    <source>
        <dbReference type="ARBA" id="ARBA00023319"/>
    </source>
</evidence>
<accession>A0AAD9C5X7</accession>
<dbReference type="Pfam" id="PF13927">
    <property type="entry name" value="Ig_3"/>
    <property type="match status" value="3"/>
</dbReference>
<evidence type="ECO:0000256" key="3">
    <source>
        <dbReference type="ARBA" id="ARBA00023180"/>
    </source>
</evidence>
<dbReference type="PROSITE" id="PS50835">
    <property type="entry name" value="IG_LIKE"/>
    <property type="match status" value="4"/>
</dbReference>
<dbReference type="InterPro" id="IPR052598">
    <property type="entry name" value="IgSF_CEA-related"/>
</dbReference>
<feature type="domain" description="Ig-like" evidence="5">
    <location>
        <begin position="380"/>
        <end position="460"/>
    </location>
</feature>
<feature type="domain" description="Ig-like" evidence="5">
    <location>
        <begin position="544"/>
        <end position="628"/>
    </location>
</feature>
<dbReference type="AlphaFoldDB" id="A0AAD9C5X7"/>
<dbReference type="Proteomes" id="UP001228049">
    <property type="component" value="Unassembled WGS sequence"/>
</dbReference>
<keyword evidence="7" id="KW-1185">Reference proteome</keyword>
<keyword evidence="3" id="KW-0325">Glycoprotein</keyword>
<dbReference type="InterPro" id="IPR003598">
    <property type="entry name" value="Ig_sub2"/>
</dbReference>
<dbReference type="InterPro" id="IPR003599">
    <property type="entry name" value="Ig_sub"/>
</dbReference>
<keyword evidence="4" id="KW-0393">Immunoglobulin domain</keyword>
<dbReference type="InterPro" id="IPR013783">
    <property type="entry name" value="Ig-like_fold"/>
</dbReference>
<feature type="domain" description="Ig-like" evidence="5">
    <location>
        <begin position="272"/>
        <end position="375"/>
    </location>
</feature>
<feature type="domain" description="Ig-like" evidence="5">
    <location>
        <begin position="37"/>
        <end position="178"/>
    </location>
</feature>
<keyword evidence="1" id="KW-0732">Signal</keyword>
<comment type="caution">
    <text evidence="6">The sequence shown here is derived from an EMBL/GenBank/DDBJ whole genome shotgun (WGS) entry which is preliminary data.</text>
</comment>
<dbReference type="InterPro" id="IPR007110">
    <property type="entry name" value="Ig-like_dom"/>
</dbReference>